<dbReference type="Proteomes" id="UP001391051">
    <property type="component" value="Unassembled WGS sequence"/>
</dbReference>
<feature type="compositionally biased region" description="Polar residues" evidence="1">
    <location>
        <begin position="229"/>
        <end position="238"/>
    </location>
</feature>
<evidence type="ECO:0000256" key="1">
    <source>
        <dbReference type="SAM" id="MobiDB-lite"/>
    </source>
</evidence>
<reference evidence="2 3" key="1">
    <citation type="submission" date="2023-01" db="EMBL/GenBank/DDBJ databases">
        <title>Analysis of 21 Apiospora genomes using comparative genomics revels a genus with tremendous synthesis potential of carbohydrate active enzymes and secondary metabolites.</title>
        <authorList>
            <person name="Sorensen T."/>
        </authorList>
    </citation>
    <scope>NUCLEOTIDE SEQUENCE [LARGE SCALE GENOMIC DNA]</scope>
    <source>
        <strain evidence="2 3">CBS 24483</strain>
    </source>
</reference>
<dbReference type="GeneID" id="92075502"/>
<feature type="compositionally biased region" description="Low complexity" evidence="1">
    <location>
        <begin position="118"/>
        <end position="132"/>
    </location>
</feature>
<comment type="caution">
    <text evidence="2">The sequence shown here is derived from an EMBL/GenBank/DDBJ whole genome shotgun (WGS) entry which is preliminary data.</text>
</comment>
<gene>
    <name evidence="2" type="ORF">PG986_006218</name>
</gene>
<feature type="region of interest" description="Disordered" evidence="1">
    <location>
        <begin position="114"/>
        <end position="145"/>
    </location>
</feature>
<accession>A0ABR1QL92</accession>
<proteinExistence type="predicted"/>
<feature type="compositionally biased region" description="Polar residues" evidence="1">
    <location>
        <begin position="211"/>
        <end position="221"/>
    </location>
</feature>
<protein>
    <submittedName>
        <fullName evidence="2">Uncharacterized protein</fullName>
    </submittedName>
</protein>
<name>A0ABR1QL92_9PEZI</name>
<feature type="region of interest" description="Disordered" evidence="1">
    <location>
        <begin position="211"/>
        <end position="238"/>
    </location>
</feature>
<evidence type="ECO:0000313" key="2">
    <source>
        <dbReference type="EMBL" id="KAK7956996.1"/>
    </source>
</evidence>
<sequence>MGQRWTYEEIVHMLAWLDRCVDTTRDYKENVDVFMSTVSAYMKSVFADKEARAPPAIETKLIKYKAKKGMSPNPPHRDVLFAQGSRCMLNLQPASEYYDENLAKDIKQVMDGLNAGNSAAPRRPCSQRPRQSIEPSRGGPASGITPTGMIYESIFFKTKRSFENRIFTTVHRRRADKLQAERRWEASPSYSNNPYVRIILGLYLELHIHGSGSSSSRQMRTTPVFDMRTSPSDARSRF</sequence>
<organism evidence="2 3">
    <name type="scientific">Apiospora aurea</name>
    <dbReference type="NCBI Taxonomy" id="335848"/>
    <lineage>
        <taxon>Eukaryota</taxon>
        <taxon>Fungi</taxon>
        <taxon>Dikarya</taxon>
        <taxon>Ascomycota</taxon>
        <taxon>Pezizomycotina</taxon>
        <taxon>Sordariomycetes</taxon>
        <taxon>Xylariomycetidae</taxon>
        <taxon>Amphisphaeriales</taxon>
        <taxon>Apiosporaceae</taxon>
        <taxon>Apiospora</taxon>
    </lineage>
</organism>
<evidence type="ECO:0000313" key="3">
    <source>
        <dbReference type="Proteomes" id="UP001391051"/>
    </source>
</evidence>
<dbReference type="EMBL" id="JAQQWE010000004">
    <property type="protein sequence ID" value="KAK7956996.1"/>
    <property type="molecule type" value="Genomic_DNA"/>
</dbReference>
<keyword evidence="3" id="KW-1185">Reference proteome</keyword>
<dbReference type="RefSeq" id="XP_066702302.1">
    <property type="nucleotide sequence ID" value="XM_066842440.1"/>
</dbReference>